<dbReference type="Proteomes" id="UP000015453">
    <property type="component" value="Unassembled WGS sequence"/>
</dbReference>
<protein>
    <recommendedName>
        <fullName evidence="14">BZIP domain-containing protein</fullName>
    </recommendedName>
</protein>
<evidence type="ECO:0000256" key="5">
    <source>
        <dbReference type="ARBA" id="ARBA00023159"/>
    </source>
</evidence>
<dbReference type="PANTHER" id="PTHR45693">
    <property type="entry name" value="TRANSCRIPTION FACTOR TGA9"/>
    <property type="match status" value="1"/>
</dbReference>
<evidence type="ECO:0000256" key="7">
    <source>
        <dbReference type="ARBA" id="ARBA00023242"/>
    </source>
</evidence>
<keyword evidence="4" id="KW-0238">DNA-binding</keyword>
<dbReference type="GO" id="GO:0043565">
    <property type="term" value="F:sequence-specific DNA binding"/>
    <property type="evidence" value="ECO:0007669"/>
    <property type="project" value="InterPro"/>
</dbReference>
<evidence type="ECO:0000313" key="12">
    <source>
        <dbReference type="EMBL" id="EPS63781.1"/>
    </source>
</evidence>
<dbReference type="Gene3D" id="1.20.5.170">
    <property type="match status" value="1"/>
</dbReference>
<keyword evidence="13" id="KW-1185">Reference proteome</keyword>
<evidence type="ECO:0000259" key="10">
    <source>
        <dbReference type="PROSITE" id="PS50217"/>
    </source>
</evidence>
<dbReference type="GO" id="GO:0003700">
    <property type="term" value="F:DNA-binding transcription factor activity"/>
    <property type="evidence" value="ECO:0007669"/>
    <property type="project" value="InterPro"/>
</dbReference>
<keyword evidence="3" id="KW-0805">Transcription regulation</keyword>
<dbReference type="PANTHER" id="PTHR45693:SF36">
    <property type="entry name" value="TRANSCRIPTION FACTOR TGA4"/>
    <property type="match status" value="1"/>
</dbReference>
<dbReference type="InterPro" id="IPR046347">
    <property type="entry name" value="bZIP_sf"/>
</dbReference>
<evidence type="ECO:0000313" key="13">
    <source>
        <dbReference type="Proteomes" id="UP000015453"/>
    </source>
</evidence>
<feature type="coiled-coil region" evidence="8">
    <location>
        <begin position="92"/>
        <end position="119"/>
    </location>
</feature>
<reference evidence="12 13" key="1">
    <citation type="journal article" date="2013" name="BMC Genomics">
        <title>The miniature genome of a carnivorous plant Genlisea aurea contains a low number of genes and short non-coding sequences.</title>
        <authorList>
            <person name="Leushkin E.V."/>
            <person name="Sutormin R.A."/>
            <person name="Nabieva E.R."/>
            <person name="Penin A.A."/>
            <person name="Kondrashov A.S."/>
            <person name="Logacheva M.D."/>
        </authorList>
    </citation>
    <scope>NUCLEOTIDE SEQUENCE [LARGE SCALE GENOMIC DNA]</scope>
</reference>
<feature type="domain" description="BZIP" evidence="10">
    <location>
        <begin position="71"/>
        <end position="115"/>
    </location>
</feature>
<evidence type="ECO:0000256" key="2">
    <source>
        <dbReference type="ARBA" id="ARBA00007163"/>
    </source>
</evidence>
<dbReference type="OrthoDB" id="2015618at2759"/>
<name>S8CGQ7_9LAMI</name>
<sequence length="357" mass="40852">MNSGSTQFVPSRRMGLCDPIHQIAMWDDFKNSSYLDSPPQIILEFDAKPEQQQSEENSHEPNRYDRETTKPDKVQRRLAQNREAARKSRLRKKAYVQKLETCKQRLIQLEGELNQARKQGFYIGDCSDNHHPTQLGTVNQSVVIAFEKEYKKWVEVQNRHINDLRRALESDMGAMELSGLISKGMRHYSDLFTMKASVARADVFYLMSGLWSSSAERFFFWIGGFRPSELLKLLGPHLEPLSEQQRLEISNLRQSCQQAEDALSQGMEKLHQIVADTISGSCLGEEGNCLQQINSAVGNLESLVRFVGQADHLRHETLQQISRMLSPHQAAKGLLAFGDYFQRLQTLSSVWSTRPHQ</sequence>
<evidence type="ECO:0008006" key="14">
    <source>
        <dbReference type="Google" id="ProtNLM"/>
    </source>
</evidence>
<evidence type="ECO:0000256" key="1">
    <source>
        <dbReference type="ARBA" id="ARBA00004123"/>
    </source>
</evidence>
<dbReference type="Pfam" id="PF14144">
    <property type="entry name" value="DOG1"/>
    <property type="match status" value="1"/>
</dbReference>
<keyword evidence="6" id="KW-0804">Transcription</keyword>
<keyword evidence="8" id="KW-0175">Coiled coil</keyword>
<dbReference type="PROSITE" id="PS51806">
    <property type="entry name" value="DOG1"/>
    <property type="match status" value="1"/>
</dbReference>
<feature type="non-terminal residue" evidence="12">
    <location>
        <position position="357"/>
    </location>
</feature>
<dbReference type="InterPro" id="IPR004827">
    <property type="entry name" value="bZIP"/>
</dbReference>
<proteinExistence type="inferred from homology"/>
<evidence type="ECO:0000259" key="11">
    <source>
        <dbReference type="PROSITE" id="PS51806"/>
    </source>
</evidence>
<feature type="domain" description="DOG1" evidence="11">
    <location>
        <begin position="143"/>
        <end position="354"/>
    </location>
</feature>
<dbReference type="PROSITE" id="PS00036">
    <property type="entry name" value="BZIP_BASIC"/>
    <property type="match status" value="1"/>
</dbReference>
<comment type="similarity">
    <text evidence="2">Belongs to the bZIP family.</text>
</comment>
<evidence type="ECO:0000256" key="9">
    <source>
        <dbReference type="SAM" id="MobiDB-lite"/>
    </source>
</evidence>
<dbReference type="GO" id="GO:0005634">
    <property type="term" value="C:nucleus"/>
    <property type="evidence" value="ECO:0007669"/>
    <property type="project" value="UniProtKB-SubCell"/>
</dbReference>
<dbReference type="GO" id="GO:0006351">
    <property type="term" value="P:DNA-templated transcription"/>
    <property type="evidence" value="ECO:0007669"/>
    <property type="project" value="InterPro"/>
</dbReference>
<comment type="subcellular location">
    <subcellularLocation>
        <location evidence="1">Nucleus</location>
    </subcellularLocation>
</comment>
<dbReference type="EMBL" id="AUSU01005240">
    <property type="protein sequence ID" value="EPS63781.1"/>
    <property type="molecule type" value="Genomic_DNA"/>
</dbReference>
<evidence type="ECO:0000256" key="8">
    <source>
        <dbReference type="SAM" id="Coils"/>
    </source>
</evidence>
<feature type="coiled-coil region" evidence="8">
    <location>
        <begin position="242"/>
        <end position="269"/>
    </location>
</feature>
<dbReference type="AlphaFoldDB" id="S8CGQ7"/>
<accession>S8CGQ7</accession>
<organism evidence="12 13">
    <name type="scientific">Genlisea aurea</name>
    <dbReference type="NCBI Taxonomy" id="192259"/>
    <lineage>
        <taxon>Eukaryota</taxon>
        <taxon>Viridiplantae</taxon>
        <taxon>Streptophyta</taxon>
        <taxon>Embryophyta</taxon>
        <taxon>Tracheophyta</taxon>
        <taxon>Spermatophyta</taxon>
        <taxon>Magnoliopsida</taxon>
        <taxon>eudicotyledons</taxon>
        <taxon>Gunneridae</taxon>
        <taxon>Pentapetalae</taxon>
        <taxon>asterids</taxon>
        <taxon>lamiids</taxon>
        <taxon>Lamiales</taxon>
        <taxon>Lentibulariaceae</taxon>
        <taxon>Genlisea</taxon>
    </lineage>
</organism>
<evidence type="ECO:0000256" key="4">
    <source>
        <dbReference type="ARBA" id="ARBA00023125"/>
    </source>
</evidence>
<dbReference type="Pfam" id="PF00170">
    <property type="entry name" value="bZIP_1"/>
    <property type="match status" value="1"/>
</dbReference>
<evidence type="ECO:0000256" key="6">
    <source>
        <dbReference type="ARBA" id="ARBA00023163"/>
    </source>
</evidence>
<dbReference type="FunFam" id="1.20.5.170:FF:000019">
    <property type="entry name" value="BZIP family transcription factor"/>
    <property type="match status" value="1"/>
</dbReference>
<dbReference type="SUPFAM" id="SSF57959">
    <property type="entry name" value="Leucine zipper domain"/>
    <property type="match status" value="1"/>
</dbReference>
<keyword evidence="7" id="KW-0539">Nucleus</keyword>
<dbReference type="PROSITE" id="PS50217">
    <property type="entry name" value="BZIP"/>
    <property type="match status" value="1"/>
</dbReference>
<evidence type="ECO:0000256" key="3">
    <source>
        <dbReference type="ARBA" id="ARBA00023015"/>
    </source>
</evidence>
<feature type="compositionally biased region" description="Basic and acidic residues" evidence="9">
    <location>
        <begin position="56"/>
        <end position="75"/>
    </location>
</feature>
<dbReference type="SMART" id="SM00338">
    <property type="entry name" value="BRLZ"/>
    <property type="match status" value="1"/>
</dbReference>
<keyword evidence="5" id="KW-0010">Activator</keyword>
<dbReference type="InterPro" id="IPR025422">
    <property type="entry name" value="TGA_domain"/>
</dbReference>
<comment type="caution">
    <text evidence="12">The sequence shown here is derived from an EMBL/GenBank/DDBJ whole genome shotgun (WGS) entry which is preliminary data.</text>
</comment>
<feature type="region of interest" description="Disordered" evidence="9">
    <location>
        <begin position="47"/>
        <end position="90"/>
    </location>
</feature>
<gene>
    <name evidence="12" type="ORF">M569_11002</name>
</gene>